<sequence length="394" mass="44924">MLDPKGQLEIIKRGAVDLIEEEELLEKLKEGRPLKVKAGFDPTAPDLHLGHVVLLKKLRQFQDLGHEVYVVIGDFTATIGDPTGRNETRPPLSMEQVLENAKTYAQQAFKVLDPKRTKLVYNSQWLENLCARDIVNLTAKYTVARMLEREDFSKRFKEGIPIYIHEFLYPLFQAYDSVALKADVELGGTDQLFNLLIGRAVQREYGQKAQVALTMPLLVGLDGVRKMSKSYGNYVGITEPPETMFGKIMSIPDHLMWDWYKLLTDYTEEEIENFKKLHPRDAKLNLAYTIVARFHGETPAQRAKENFLKTFSRREFPENAPVFKFPAGTKIRADELILKLGFAPSKKEAKRIIKSGGFKINGEKHTDPFEEIEIGDELKIQVGKKKFAKVIPKG</sequence>
<dbReference type="AlphaFoldDB" id="A0A9D0YQH8"/>
<evidence type="ECO:0000256" key="3">
    <source>
        <dbReference type="ARBA" id="ARBA00022598"/>
    </source>
</evidence>
<dbReference type="InterPro" id="IPR001412">
    <property type="entry name" value="aa-tRNA-synth_I_CS"/>
</dbReference>
<dbReference type="SUPFAM" id="SSF52374">
    <property type="entry name" value="Nucleotidylyl transferase"/>
    <property type="match status" value="1"/>
</dbReference>
<feature type="binding site" evidence="10">
    <location>
        <position position="229"/>
    </location>
    <ligand>
        <name>ATP</name>
        <dbReference type="ChEBI" id="CHEBI:30616"/>
    </ligand>
</feature>
<evidence type="ECO:0000256" key="6">
    <source>
        <dbReference type="ARBA" id="ARBA00022884"/>
    </source>
</evidence>
<accession>A0A9D0YQH8</accession>
<feature type="short sequence motif" description="'HIGH' region" evidence="10">
    <location>
        <begin position="42"/>
        <end position="51"/>
    </location>
</feature>
<dbReference type="CDD" id="cd00165">
    <property type="entry name" value="S4"/>
    <property type="match status" value="1"/>
</dbReference>
<keyword evidence="3 10" id="KW-0436">Ligase</keyword>
<keyword evidence="4 10" id="KW-0547">Nucleotide-binding</keyword>
<feature type="domain" description="RNA-binding S4" evidence="12">
    <location>
        <begin position="331"/>
        <end position="389"/>
    </location>
</feature>
<evidence type="ECO:0000256" key="9">
    <source>
        <dbReference type="ARBA" id="ARBA00048248"/>
    </source>
</evidence>
<dbReference type="GO" id="GO:0005829">
    <property type="term" value="C:cytosol"/>
    <property type="evidence" value="ECO:0007669"/>
    <property type="project" value="TreeGrafter"/>
</dbReference>
<dbReference type="PANTHER" id="PTHR11766:SF1">
    <property type="entry name" value="TYROSINE--TRNA LIGASE"/>
    <property type="match status" value="1"/>
</dbReference>
<keyword evidence="6 11" id="KW-0694">RNA-binding</keyword>
<dbReference type="PROSITE" id="PS50889">
    <property type="entry name" value="S4"/>
    <property type="match status" value="1"/>
</dbReference>
<comment type="subunit">
    <text evidence="1 10">Homodimer.</text>
</comment>
<evidence type="ECO:0000256" key="11">
    <source>
        <dbReference type="PROSITE-ProRule" id="PRU00182"/>
    </source>
</evidence>
<comment type="catalytic activity">
    <reaction evidence="9 10">
        <text>tRNA(Tyr) + L-tyrosine + ATP = L-tyrosyl-tRNA(Tyr) + AMP + diphosphate + H(+)</text>
        <dbReference type="Rhea" id="RHEA:10220"/>
        <dbReference type="Rhea" id="RHEA-COMP:9706"/>
        <dbReference type="Rhea" id="RHEA-COMP:9707"/>
        <dbReference type="ChEBI" id="CHEBI:15378"/>
        <dbReference type="ChEBI" id="CHEBI:30616"/>
        <dbReference type="ChEBI" id="CHEBI:33019"/>
        <dbReference type="ChEBI" id="CHEBI:58315"/>
        <dbReference type="ChEBI" id="CHEBI:78442"/>
        <dbReference type="ChEBI" id="CHEBI:78536"/>
        <dbReference type="ChEBI" id="CHEBI:456215"/>
        <dbReference type="EC" id="6.1.1.1"/>
    </reaction>
</comment>
<dbReference type="FunFam" id="3.40.50.620:FF:000061">
    <property type="entry name" value="Tyrosine--tRNA ligase"/>
    <property type="match status" value="1"/>
</dbReference>
<evidence type="ECO:0000256" key="2">
    <source>
        <dbReference type="ARBA" id="ARBA00022490"/>
    </source>
</evidence>
<keyword evidence="8 10" id="KW-0030">Aminoacyl-tRNA synthetase</keyword>
<comment type="caution">
    <text evidence="13">The sequence shown here is derived from an EMBL/GenBank/DDBJ whole genome shotgun (WGS) entry which is preliminary data.</text>
</comment>
<dbReference type="Gene3D" id="3.40.50.620">
    <property type="entry name" value="HUPs"/>
    <property type="match status" value="1"/>
</dbReference>
<comment type="function">
    <text evidence="10">Catalyzes the attachment of tyrosine to tRNA(Tyr) in a two-step reaction: tyrosine is first activated by ATP to form Tyr-AMP and then transferred to the acceptor end of tRNA(Tyr).</text>
</comment>
<dbReference type="GO" id="GO:0004831">
    <property type="term" value="F:tyrosine-tRNA ligase activity"/>
    <property type="evidence" value="ECO:0007669"/>
    <property type="project" value="UniProtKB-UniRule"/>
</dbReference>
<dbReference type="EMBL" id="DQVE01000056">
    <property type="protein sequence ID" value="HIP98804.1"/>
    <property type="molecule type" value="Genomic_DNA"/>
</dbReference>
<comment type="subcellular location">
    <subcellularLocation>
        <location evidence="10">Cytoplasm</location>
    </subcellularLocation>
</comment>
<comment type="similarity">
    <text evidence="10">Belongs to the class-I aminoacyl-tRNA synthetase family. TyrS type 2 subfamily.</text>
</comment>
<dbReference type="EC" id="6.1.1.1" evidence="10"/>
<name>A0A9D0YQH8_AQUAO</name>
<evidence type="ECO:0000256" key="10">
    <source>
        <dbReference type="HAMAP-Rule" id="MF_02007"/>
    </source>
</evidence>
<gene>
    <name evidence="10" type="primary">tyrS</name>
    <name evidence="13" type="ORF">EYH37_05555</name>
</gene>
<feature type="short sequence motif" description="'KMSKS' region" evidence="10">
    <location>
        <begin position="226"/>
        <end position="230"/>
    </location>
</feature>
<dbReference type="NCBIfam" id="TIGR00234">
    <property type="entry name" value="tyrS"/>
    <property type="match status" value="1"/>
</dbReference>
<dbReference type="GO" id="GO:0006437">
    <property type="term" value="P:tyrosyl-tRNA aminoacylation"/>
    <property type="evidence" value="ECO:0007669"/>
    <property type="project" value="UniProtKB-UniRule"/>
</dbReference>
<evidence type="ECO:0000256" key="8">
    <source>
        <dbReference type="ARBA" id="ARBA00023146"/>
    </source>
</evidence>
<dbReference type="GO" id="GO:0005524">
    <property type="term" value="F:ATP binding"/>
    <property type="evidence" value="ECO:0007669"/>
    <property type="project" value="UniProtKB-UniRule"/>
</dbReference>
<protein>
    <recommendedName>
        <fullName evidence="10">Tyrosine--tRNA ligase</fullName>
        <ecNumber evidence="10">6.1.1.1</ecNumber>
    </recommendedName>
    <alternativeName>
        <fullName evidence="10">Tyrosyl-tRNA synthetase</fullName>
        <shortName evidence="10">TyrRS</shortName>
    </alternativeName>
</protein>
<dbReference type="GO" id="GO:0003723">
    <property type="term" value="F:RNA binding"/>
    <property type="evidence" value="ECO:0007669"/>
    <property type="project" value="UniProtKB-KW"/>
</dbReference>
<dbReference type="Gene3D" id="1.10.240.10">
    <property type="entry name" value="Tyrosyl-Transfer RNA Synthetase"/>
    <property type="match status" value="1"/>
</dbReference>
<dbReference type="InterPro" id="IPR002307">
    <property type="entry name" value="Tyr-tRNA-ligase"/>
</dbReference>
<dbReference type="PROSITE" id="PS00178">
    <property type="entry name" value="AA_TRNA_LIGASE_I"/>
    <property type="match status" value="1"/>
</dbReference>
<evidence type="ECO:0000256" key="5">
    <source>
        <dbReference type="ARBA" id="ARBA00022840"/>
    </source>
</evidence>
<dbReference type="Pfam" id="PF01479">
    <property type="entry name" value="S4"/>
    <property type="match status" value="1"/>
</dbReference>
<reference evidence="13" key="1">
    <citation type="journal article" date="2020" name="ISME J.">
        <title>Gammaproteobacteria mediating utilization of methyl-, sulfur- and petroleum organic compounds in deep ocean hydrothermal plumes.</title>
        <authorList>
            <person name="Zhou Z."/>
            <person name="Liu Y."/>
            <person name="Pan J."/>
            <person name="Cron B.R."/>
            <person name="Toner B.M."/>
            <person name="Anantharaman K."/>
            <person name="Breier J.A."/>
            <person name="Dick G.J."/>
            <person name="Li M."/>
        </authorList>
    </citation>
    <scope>NUCLEOTIDE SEQUENCE</scope>
    <source>
        <strain evidence="13">SZUA-1501</strain>
    </source>
</reference>
<evidence type="ECO:0000256" key="4">
    <source>
        <dbReference type="ARBA" id="ARBA00022741"/>
    </source>
</evidence>
<dbReference type="HAMAP" id="MF_02007">
    <property type="entry name" value="Tyr_tRNA_synth_type2"/>
    <property type="match status" value="1"/>
</dbReference>
<dbReference type="InterPro" id="IPR014729">
    <property type="entry name" value="Rossmann-like_a/b/a_fold"/>
</dbReference>
<dbReference type="PANTHER" id="PTHR11766">
    <property type="entry name" value="TYROSYL-TRNA SYNTHETASE"/>
    <property type="match status" value="1"/>
</dbReference>
<proteinExistence type="inferred from homology"/>
<keyword evidence="7 10" id="KW-0648">Protein biosynthesis</keyword>
<dbReference type="SMART" id="SM00363">
    <property type="entry name" value="S4"/>
    <property type="match status" value="1"/>
</dbReference>
<dbReference type="PRINTS" id="PR01040">
    <property type="entry name" value="TRNASYNTHTYR"/>
</dbReference>
<dbReference type="SUPFAM" id="SSF55174">
    <property type="entry name" value="Alpha-L RNA-binding motif"/>
    <property type="match status" value="1"/>
</dbReference>
<dbReference type="InterPro" id="IPR024108">
    <property type="entry name" value="Tyr-tRNA-ligase_bac_2"/>
</dbReference>
<evidence type="ECO:0000313" key="13">
    <source>
        <dbReference type="EMBL" id="HIP98804.1"/>
    </source>
</evidence>
<organism evidence="13 14">
    <name type="scientific">Aquifex aeolicus</name>
    <dbReference type="NCBI Taxonomy" id="63363"/>
    <lineage>
        <taxon>Bacteria</taxon>
        <taxon>Pseudomonadati</taxon>
        <taxon>Aquificota</taxon>
        <taxon>Aquificia</taxon>
        <taxon>Aquificales</taxon>
        <taxon>Aquificaceae</taxon>
        <taxon>Aquifex</taxon>
    </lineage>
</organism>
<keyword evidence="2 10" id="KW-0963">Cytoplasm</keyword>
<evidence type="ECO:0000256" key="1">
    <source>
        <dbReference type="ARBA" id="ARBA00011738"/>
    </source>
</evidence>
<dbReference type="InterPro" id="IPR024088">
    <property type="entry name" value="Tyr-tRNA-ligase_bac-type"/>
</dbReference>
<dbReference type="InterPro" id="IPR002305">
    <property type="entry name" value="aa-tRNA-synth_Ic"/>
</dbReference>
<dbReference type="Pfam" id="PF00579">
    <property type="entry name" value="tRNA-synt_1b"/>
    <property type="match status" value="1"/>
</dbReference>
<keyword evidence="5 10" id="KW-0067">ATP-binding</keyword>
<dbReference type="Proteomes" id="UP000606463">
    <property type="component" value="Unassembled WGS sequence"/>
</dbReference>
<dbReference type="CDD" id="cd00805">
    <property type="entry name" value="TyrRS_core"/>
    <property type="match status" value="1"/>
</dbReference>
<dbReference type="Gene3D" id="3.10.290.10">
    <property type="entry name" value="RNA-binding S4 domain"/>
    <property type="match status" value="1"/>
</dbReference>
<evidence type="ECO:0000256" key="7">
    <source>
        <dbReference type="ARBA" id="ARBA00022917"/>
    </source>
</evidence>
<dbReference type="InterPro" id="IPR036986">
    <property type="entry name" value="S4_RNA-bd_sf"/>
</dbReference>
<evidence type="ECO:0000259" key="12">
    <source>
        <dbReference type="SMART" id="SM00363"/>
    </source>
</evidence>
<evidence type="ECO:0000313" key="14">
    <source>
        <dbReference type="Proteomes" id="UP000606463"/>
    </source>
</evidence>
<dbReference type="InterPro" id="IPR002942">
    <property type="entry name" value="S4_RNA-bd"/>
</dbReference>